<sequence>MTLQNTSLRKAARALLAPALLGGLMVLGGCDGGSGSGSRDSIRAVGSSTVYPFAKQIAESFSRSYPDFKSPLIESTGTGGGIQLFCSGVGADTPDMANASRRMKPAEFEKCQANGVRDIIELQVGLDGIAFASKKGGIDLNLSPRIVYEALAANPYGREQTAETWADVDPSLPDVPILVYGPPSTSGTRDALKELVLEAGCDTNPEMEALKQSDPDRHQQICTEVRSDGAYSDQGEQDNLIVQKIEANPRSVGVFGFSYLDENKDKVQGLPMNGVDPTYENIASFDYPGARPLYVYVKKAHTRAIRGLQEYLREWVKNWDSDGPLARIGLVASPPDVRAANARKVDELITMTREDLTGESAPAEPDSAESAPAGTAPAGTAPAATE</sequence>
<organism evidence="4 5">
    <name type="scientific">Erythrobacter litoralis</name>
    <dbReference type="NCBI Taxonomy" id="39960"/>
    <lineage>
        <taxon>Bacteria</taxon>
        <taxon>Pseudomonadati</taxon>
        <taxon>Pseudomonadota</taxon>
        <taxon>Alphaproteobacteria</taxon>
        <taxon>Sphingomonadales</taxon>
        <taxon>Erythrobacteraceae</taxon>
        <taxon>Erythrobacter/Porphyrobacter group</taxon>
        <taxon>Erythrobacter</taxon>
    </lineage>
</organism>
<dbReference type="EMBL" id="JMIX01000005">
    <property type="protein sequence ID" value="KEO96389.1"/>
    <property type="molecule type" value="Genomic_DNA"/>
</dbReference>
<dbReference type="RefSeq" id="WP_051697777.1">
    <property type="nucleotide sequence ID" value="NZ_CP017057.1"/>
</dbReference>
<evidence type="ECO:0000256" key="2">
    <source>
        <dbReference type="SAM" id="MobiDB-lite"/>
    </source>
</evidence>
<keyword evidence="1" id="KW-0732">Signal</keyword>
<feature type="domain" description="PBP" evidence="3">
    <location>
        <begin position="36"/>
        <end position="313"/>
    </location>
</feature>
<feature type="compositionally biased region" description="Low complexity" evidence="2">
    <location>
        <begin position="359"/>
        <end position="386"/>
    </location>
</feature>
<comment type="caution">
    <text evidence="4">The sequence shown here is derived from an EMBL/GenBank/DDBJ whole genome shotgun (WGS) entry which is preliminary data.</text>
</comment>
<evidence type="ECO:0000313" key="5">
    <source>
        <dbReference type="Proteomes" id="UP000027866"/>
    </source>
</evidence>
<dbReference type="OrthoDB" id="9790048at2"/>
<accession>A0A074MS97</accession>
<dbReference type="SUPFAM" id="SSF53850">
    <property type="entry name" value="Periplasmic binding protein-like II"/>
    <property type="match status" value="1"/>
</dbReference>
<dbReference type="Proteomes" id="UP000027866">
    <property type="component" value="Unassembled WGS sequence"/>
</dbReference>
<protein>
    <submittedName>
        <fullName evidence="4">Phosphate ABC transporter substrate-binding protein</fullName>
    </submittedName>
</protein>
<dbReference type="Pfam" id="PF12849">
    <property type="entry name" value="PBP_like_2"/>
    <property type="match status" value="1"/>
</dbReference>
<feature type="region of interest" description="Disordered" evidence="2">
    <location>
        <begin position="352"/>
        <end position="386"/>
    </location>
</feature>
<proteinExistence type="predicted"/>
<dbReference type="Gene3D" id="3.40.190.10">
    <property type="entry name" value="Periplasmic binding protein-like II"/>
    <property type="match status" value="2"/>
</dbReference>
<dbReference type="AlphaFoldDB" id="A0A074MS97"/>
<dbReference type="PANTHER" id="PTHR30570">
    <property type="entry name" value="PERIPLASMIC PHOSPHATE BINDING COMPONENT OF PHOSPHATE ABC TRANSPORTER"/>
    <property type="match status" value="1"/>
</dbReference>
<evidence type="ECO:0000256" key="1">
    <source>
        <dbReference type="ARBA" id="ARBA00022729"/>
    </source>
</evidence>
<name>A0A074MS97_9SPHN</name>
<reference evidence="4 5" key="1">
    <citation type="submission" date="2014-04" db="EMBL/GenBank/DDBJ databases">
        <title>A comprehensive comparison of genomes of Erythrobacter spp. Strains.</title>
        <authorList>
            <person name="Zheng Q."/>
        </authorList>
    </citation>
    <scope>NUCLEOTIDE SEQUENCE [LARGE SCALE GENOMIC DNA]</scope>
    <source>
        <strain evidence="4 5">DSM 8509</strain>
    </source>
</reference>
<dbReference type="InterPro" id="IPR050811">
    <property type="entry name" value="Phosphate_ABC_transporter"/>
</dbReference>
<keyword evidence="5" id="KW-1185">Reference proteome</keyword>
<dbReference type="InterPro" id="IPR024370">
    <property type="entry name" value="PBP_domain"/>
</dbReference>
<evidence type="ECO:0000313" key="4">
    <source>
        <dbReference type="EMBL" id="KEO96389.1"/>
    </source>
</evidence>
<gene>
    <name evidence="4" type="ORF">EH32_09165</name>
</gene>
<evidence type="ECO:0000259" key="3">
    <source>
        <dbReference type="Pfam" id="PF12849"/>
    </source>
</evidence>
<dbReference type="PANTHER" id="PTHR30570:SF1">
    <property type="entry name" value="PHOSPHATE-BINDING PROTEIN PSTS"/>
    <property type="match status" value="1"/>
</dbReference>